<evidence type="ECO:0000256" key="1">
    <source>
        <dbReference type="SAM" id="MobiDB-lite"/>
    </source>
</evidence>
<gene>
    <name evidence="2" type="ORF">FGG12_11305</name>
</gene>
<sequence>MTDQGQSGGNNAERDTDGTVTITNAEGQTARTGKTAEEIIASLNRNTENATQSVGKIFDAEKTKVFGRVFVEETIASERDQSVI</sequence>
<reference evidence="2 3" key="1">
    <citation type="submission" date="2019-05" db="EMBL/GenBank/DDBJ databases">
        <title>Whole genome sequence analysis of Cupriavidus campinensis S14E4C strain.</title>
        <authorList>
            <person name="Abbaszade G."/>
            <person name="Szabo A."/>
            <person name="Toumi M."/>
            <person name="Toth E."/>
        </authorList>
    </citation>
    <scope>NUCLEOTIDE SEQUENCE [LARGE SCALE GENOMIC DNA]</scope>
    <source>
        <strain evidence="2 3">S14E4C</strain>
    </source>
</reference>
<feature type="region of interest" description="Disordered" evidence="1">
    <location>
        <begin position="1"/>
        <end position="34"/>
    </location>
</feature>
<dbReference type="EMBL" id="VCIZ01000005">
    <property type="protein sequence ID" value="TSP12784.1"/>
    <property type="molecule type" value="Genomic_DNA"/>
</dbReference>
<dbReference type="RefSeq" id="WP_144197749.1">
    <property type="nucleotide sequence ID" value="NZ_VCIZ01000005.1"/>
</dbReference>
<proteinExistence type="predicted"/>
<keyword evidence="3" id="KW-1185">Reference proteome</keyword>
<comment type="caution">
    <text evidence="2">The sequence shown here is derived from an EMBL/GenBank/DDBJ whole genome shotgun (WGS) entry which is preliminary data.</text>
</comment>
<accession>A0ABY3EPJ2</accession>
<evidence type="ECO:0000313" key="3">
    <source>
        <dbReference type="Proteomes" id="UP000318943"/>
    </source>
</evidence>
<evidence type="ECO:0000313" key="2">
    <source>
        <dbReference type="EMBL" id="TSP12784.1"/>
    </source>
</evidence>
<feature type="compositionally biased region" description="Polar residues" evidence="1">
    <location>
        <begin position="18"/>
        <end position="32"/>
    </location>
</feature>
<name>A0ABY3EPJ2_9BURK</name>
<protein>
    <submittedName>
        <fullName evidence="2">Uncharacterized protein</fullName>
    </submittedName>
</protein>
<dbReference type="Proteomes" id="UP000318943">
    <property type="component" value="Unassembled WGS sequence"/>
</dbReference>
<organism evidence="2 3">
    <name type="scientific">Cupriavidus campinensis</name>
    <dbReference type="NCBI Taxonomy" id="151783"/>
    <lineage>
        <taxon>Bacteria</taxon>
        <taxon>Pseudomonadati</taxon>
        <taxon>Pseudomonadota</taxon>
        <taxon>Betaproteobacteria</taxon>
        <taxon>Burkholderiales</taxon>
        <taxon>Burkholderiaceae</taxon>
        <taxon>Cupriavidus</taxon>
    </lineage>
</organism>